<feature type="region of interest" description="Disordered" evidence="1">
    <location>
        <begin position="362"/>
        <end position="419"/>
    </location>
</feature>
<feature type="compositionally biased region" description="Basic and acidic residues" evidence="1">
    <location>
        <begin position="309"/>
        <end position="318"/>
    </location>
</feature>
<reference evidence="2" key="1">
    <citation type="submission" date="2022-08" db="EMBL/GenBank/DDBJ databases">
        <authorList>
            <person name="Kallberg Y."/>
            <person name="Tangrot J."/>
            <person name="Rosling A."/>
        </authorList>
    </citation>
    <scope>NUCLEOTIDE SEQUENCE</scope>
    <source>
        <strain evidence="2">Wild A</strain>
    </source>
</reference>
<evidence type="ECO:0000313" key="3">
    <source>
        <dbReference type="Proteomes" id="UP001153678"/>
    </source>
</evidence>
<feature type="region of interest" description="Disordered" evidence="1">
    <location>
        <begin position="67"/>
        <end position="90"/>
    </location>
</feature>
<comment type="caution">
    <text evidence="2">The sequence shown here is derived from an EMBL/GenBank/DDBJ whole genome shotgun (WGS) entry which is preliminary data.</text>
</comment>
<feature type="compositionally biased region" description="Basic and acidic residues" evidence="1">
    <location>
        <begin position="118"/>
        <end position="129"/>
    </location>
</feature>
<feature type="region of interest" description="Disordered" evidence="1">
    <location>
        <begin position="287"/>
        <end position="344"/>
    </location>
</feature>
<proteinExistence type="predicted"/>
<feature type="region of interest" description="Disordered" evidence="1">
    <location>
        <begin position="111"/>
        <end position="151"/>
    </location>
</feature>
<dbReference type="AlphaFoldDB" id="A0A9W4WQ69"/>
<name>A0A9W4WQ69_9GLOM</name>
<feature type="compositionally biased region" description="Low complexity" evidence="1">
    <location>
        <begin position="67"/>
        <end position="77"/>
    </location>
</feature>
<feature type="compositionally biased region" description="Low complexity" evidence="1">
    <location>
        <begin position="362"/>
        <end position="381"/>
    </location>
</feature>
<keyword evidence="3" id="KW-1185">Reference proteome</keyword>
<feature type="compositionally biased region" description="Basic and acidic residues" evidence="1">
    <location>
        <begin position="79"/>
        <end position="90"/>
    </location>
</feature>
<gene>
    <name evidence="2" type="ORF">FWILDA_LOCUS1251</name>
</gene>
<organism evidence="2 3">
    <name type="scientific">Funneliformis geosporum</name>
    <dbReference type="NCBI Taxonomy" id="1117311"/>
    <lineage>
        <taxon>Eukaryota</taxon>
        <taxon>Fungi</taxon>
        <taxon>Fungi incertae sedis</taxon>
        <taxon>Mucoromycota</taxon>
        <taxon>Glomeromycotina</taxon>
        <taxon>Glomeromycetes</taxon>
        <taxon>Glomerales</taxon>
        <taxon>Glomeraceae</taxon>
        <taxon>Funneliformis</taxon>
    </lineage>
</organism>
<accession>A0A9W4WQ69</accession>
<sequence length="551" mass="62326">MYFPEGSTSSSSSPSKVFYSQPFTSQLKVNESSPRGSKHNSPVTKTFTTSTEVILLSSDSEEETELVSTSNKVVSNKSKGKEREHGIERGFDTISSADTIKLNEIRAGKQLGVHNKGKGKELERNKVDNPGDDMEIDSDLPHTTTKSPQKSESSYLKKMVEFFESYNYTFDIFDILIDLSNKYQAIYQEDGVHLRNFYNNPCALLELLNDLLSTKLKSVNDHDVDFINIENIAKDINLEKLAKEYYEKLRNAEISRQGLYRASFKNNIFHSNAQSLNQEKLFHLSSLPQLQKRKRKRNKRSQQTNENIKSLDEPEKIDLVNVMGSGLQPPQKKVKSDDVQTTDHQSMMNSISKLTNNLSLSSLPSGGFNSSTSAQGSRQSSDNSNKPTVASTSNARKHTIEVVTDSSPKPETISYEIDPSPVNNVEMHRLRSREIKQPLEMQNHYKFMMADAIQKLAIATLAMKHNPEYGPGELDSVVNKFKIKKMGKDPSLTTQSYSNTLLDIFNNGGIDTVMERLEENLSSHLKCQPKDERRKRKRFSVANDEQPMNEK</sequence>
<dbReference type="OrthoDB" id="2366382at2759"/>
<dbReference type="Proteomes" id="UP001153678">
    <property type="component" value="Unassembled WGS sequence"/>
</dbReference>
<evidence type="ECO:0000256" key="1">
    <source>
        <dbReference type="SAM" id="MobiDB-lite"/>
    </source>
</evidence>
<feature type="region of interest" description="Disordered" evidence="1">
    <location>
        <begin position="526"/>
        <end position="551"/>
    </location>
</feature>
<feature type="compositionally biased region" description="Basic residues" evidence="1">
    <location>
        <begin position="291"/>
        <end position="300"/>
    </location>
</feature>
<evidence type="ECO:0000313" key="2">
    <source>
        <dbReference type="EMBL" id="CAI2163803.1"/>
    </source>
</evidence>
<feature type="compositionally biased region" description="Polar residues" evidence="1">
    <location>
        <begin position="382"/>
        <end position="394"/>
    </location>
</feature>
<dbReference type="EMBL" id="CAMKVN010000113">
    <property type="protein sequence ID" value="CAI2163803.1"/>
    <property type="molecule type" value="Genomic_DNA"/>
</dbReference>
<feature type="compositionally biased region" description="Polar residues" evidence="1">
    <location>
        <begin position="141"/>
        <end position="151"/>
    </location>
</feature>
<protein>
    <submittedName>
        <fullName evidence="2">242_t:CDS:1</fullName>
    </submittedName>
</protein>
<feature type="region of interest" description="Disordered" evidence="1">
    <location>
        <begin position="25"/>
        <end position="47"/>
    </location>
</feature>